<dbReference type="RefSeq" id="WP_198500240.1">
    <property type="nucleotide sequence ID" value="NZ_CP065989.1"/>
</dbReference>
<keyword evidence="1" id="KW-1133">Transmembrane helix</keyword>
<feature type="transmembrane region" description="Helical" evidence="1">
    <location>
        <begin position="6"/>
        <end position="30"/>
    </location>
</feature>
<organism evidence="2 3">
    <name type="scientific">Brevibacterium casei</name>
    <dbReference type="NCBI Taxonomy" id="33889"/>
    <lineage>
        <taxon>Bacteria</taxon>
        <taxon>Bacillati</taxon>
        <taxon>Actinomycetota</taxon>
        <taxon>Actinomycetes</taxon>
        <taxon>Micrococcales</taxon>
        <taxon>Brevibacteriaceae</taxon>
        <taxon>Brevibacterium</taxon>
    </lineage>
</organism>
<keyword evidence="1" id="KW-0812">Transmembrane</keyword>
<sequence length="49" mass="5182">MISEGTLMHGFVLIDGLAWLILGAIVFFIYRKKGAGISAPFPTSLSQGG</sequence>
<dbReference type="AlphaFoldDB" id="A0A7T4DJ41"/>
<accession>A0A7T4DJ41</accession>
<evidence type="ECO:0000256" key="1">
    <source>
        <dbReference type="SAM" id="Phobius"/>
    </source>
</evidence>
<dbReference type="Proteomes" id="UP000595374">
    <property type="component" value="Chromosome"/>
</dbReference>
<evidence type="ECO:0000313" key="3">
    <source>
        <dbReference type="Proteomes" id="UP000595374"/>
    </source>
</evidence>
<proteinExistence type="predicted"/>
<reference evidence="2 3" key="1">
    <citation type="submission" date="2020-12" db="EMBL/GenBank/DDBJ databases">
        <title>FDA dAtabase for Regulatory Grade micrObial Sequences (FDA-ARGOS): Supporting development and validation of Infectious Disease Dx tests.</title>
        <authorList>
            <person name="Sproer C."/>
            <person name="Gronow S."/>
            <person name="Severitt S."/>
            <person name="Schroder I."/>
            <person name="Tallon L."/>
            <person name="Sadzewicz L."/>
            <person name="Zhao X."/>
            <person name="Boylan J."/>
            <person name="Ott S."/>
            <person name="Bowen H."/>
            <person name="Vavikolanu K."/>
            <person name="Mehta A."/>
            <person name="Aluvathingal J."/>
            <person name="Nadendla S."/>
            <person name="Lowell S."/>
            <person name="Myers T."/>
            <person name="Yan Y."/>
            <person name="Sichtig H."/>
        </authorList>
    </citation>
    <scope>NUCLEOTIDE SEQUENCE [LARGE SCALE GENOMIC DNA]</scope>
    <source>
        <strain evidence="2 3">FDAARGOS_990</strain>
    </source>
</reference>
<dbReference type="EMBL" id="CP065989">
    <property type="protein sequence ID" value="QQB15217.1"/>
    <property type="molecule type" value="Genomic_DNA"/>
</dbReference>
<protein>
    <submittedName>
        <fullName evidence="2">Uncharacterized protein</fullName>
    </submittedName>
</protein>
<keyword evidence="1" id="KW-0472">Membrane</keyword>
<name>A0A7T4DJ41_9MICO</name>
<evidence type="ECO:0000313" key="2">
    <source>
        <dbReference type="EMBL" id="QQB15217.1"/>
    </source>
</evidence>
<gene>
    <name evidence="2" type="ORF">I6H47_04485</name>
</gene>